<gene>
    <name evidence="9" type="ORF">C6Y56_14535</name>
</gene>
<organism evidence="9 10">
    <name type="scientific">Pseudomonas fluorescens</name>
    <dbReference type="NCBI Taxonomy" id="294"/>
    <lineage>
        <taxon>Bacteria</taxon>
        <taxon>Pseudomonadati</taxon>
        <taxon>Pseudomonadota</taxon>
        <taxon>Gammaproteobacteria</taxon>
        <taxon>Pseudomonadales</taxon>
        <taxon>Pseudomonadaceae</taxon>
        <taxon>Pseudomonas</taxon>
    </lineage>
</organism>
<feature type="chain" id="PRO_5030554076" evidence="6">
    <location>
        <begin position="22"/>
        <end position="239"/>
    </location>
</feature>
<dbReference type="AlphaFoldDB" id="A0A7Z3C577"/>
<sequence>MNTGNFVRICLLLTLSMLSDASDAGIQVGGTRIIFPASSHEASLQVRNEGNDDIMIQSWIEAGPGQADHEIPFAITPSLARLGHRKQQTLRIFYQGKGLPEDRESVVWVSVQEIPQVSSSENSLQVAFRQRLKLFYRPNGLPGNAEEAAGALKWNILRTAGQAVLLATNDSAFHVSFAKMSVTIGEKEYPLEPAMIGPRGSQKMAIKGLPASLGGDARVVWESINDYGALIEHTASIKF</sequence>
<evidence type="ECO:0000259" key="7">
    <source>
        <dbReference type="Pfam" id="PF00345"/>
    </source>
</evidence>
<evidence type="ECO:0000256" key="1">
    <source>
        <dbReference type="ARBA" id="ARBA00004418"/>
    </source>
</evidence>
<evidence type="ECO:0000256" key="6">
    <source>
        <dbReference type="SAM" id="SignalP"/>
    </source>
</evidence>
<protein>
    <submittedName>
        <fullName evidence="9">Molecular chaperone</fullName>
    </submittedName>
</protein>
<evidence type="ECO:0000256" key="4">
    <source>
        <dbReference type="ARBA" id="ARBA00022764"/>
    </source>
</evidence>
<keyword evidence="5" id="KW-0143">Chaperone</keyword>
<dbReference type="Proteomes" id="UP000501669">
    <property type="component" value="Chromosome"/>
</dbReference>
<feature type="domain" description="Pili assembly chaperone N-terminal" evidence="7">
    <location>
        <begin position="25"/>
        <end position="141"/>
    </location>
</feature>
<evidence type="ECO:0000256" key="2">
    <source>
        <dbReference type="ARBA" id="ARBA00007399"/>
    </source>
</evidence>
<dbReference type="Pfam" id="PF02753">
    <property type="entry name" value="PapD_C"/>
    <property type="match status" value="1"/>
</dbReference>
<feature type="domain" description="Pili assembly chaperone C-terminal" evidence="8">
    <location>
        <begin position="168"/>
        <end position="230"/>
    </location>
</feature>
<evidence type="ECO:0000259" key="8">
    <source>
        <dbReference type="Pfam" id="PF02753"/>
    </source>
</evidence>
<dbReference type="Gene3D" id="2.60.40.10">
    <property type="entry name" value="Immunoglobulins"/>
    <property type="match status" value="2"/>
</dbReference>
<reference evidence="9 10" key="1">
    <citation type="submission" date="2018-03" db="EMBL/GenBank/DDBJ databases">
        <title>Complete genome sequence of Pseudomonas fluorescens sp. G7.</title>
        <authorList>
            <person name="Gao C.-H."/>
            <person name="Li Z."/>
            <person name="Cai P."/>
        </authorList>
    </citation>
    <scope>NUCLEOTIDE SEQUENCE [LARGE SCALE GENOMIC DNA]</scope>
    <source>
        <strain evidence="9 10">G7</strain>
    </source>
</reference>
<dbReference type="PANTHER" id="PTHR30251:SF2">
    <property type="entry name" value="FIMBRIAL CHAPERONE YADV-RELATED"/>
    <property type="match status" value="1"/>
</dbReference>
<dbReference type="InterPro" id="IPR001829">
    <property type="entry name" value="Pili_assmbl_chaperone_bac"/>
</dbReference>
<dbReference type="GO" id="GO:0030288">
    <property type="term" value="C:outer membrane-bounded periplasmic space"/>
    <property type="evidence" value="ECO:0007669"/>
    <property type="project" value="InterPro"/>
</dbReference>
<dbReference type="InterPro" id="IPR036316">
    <property type="entry name" value="Pili_assmbl_chap_C_dom_sf"/>
</dbReference>
<comment type="subcellular location">
    <subcellularLocation>
        <location evidence="1">Periplasm</location>
    </subcellularLocation>
</comment>
<dbReference type="PRINTS" id="PR00969">
    <property type="entry name" value="CHAPERONPILI"/>
</dbReference>
<dbReference type="RefSeq" id="WP_169430440.1">
    <property type="nucleotide sequence ID" value="NZ_CP027561.1"/>
</dbReference>
<evidence type="ECO:0000313" key="10">
    <source>
        <dbReference type="Proteomes" id="UP000501669"/>
    </source>
</evidence>
<keyword evidence="3 6" id="KW-0732">Signal</keyword>
<dbReference type="InterPro" id="IPR016147">
    <property type="entry name" value="Pili_assmbl_chaperone_N"/>
</dbReference>
<keyword evidence="4" id="KW-0574">Periplasm</keyword>
<evidence type="ECO:0000256" key="3">
    <source>
        <dbReference type="ARBA" id="ARBA00022729"/>
    </source>
</evidence>
<dbReference type="InterPro" id="IPR008962">
    <property type="entry name" value="PapD-like_sf"/>
</dbReference>
<evidence type="ECO:0000256" key="5">
    <source>
        <dbReference type="ARBA" id="ARBA00023186"/>
    </source>
</evidence>
<evidence type="ECO:0000313" key="9">
    <source>
        <dbReference type="EMBL" id="QJP95741.1"/>
    </source>
</evidence>
<dbReference type="InterPro" id="IPR050643">
    <property type="entry name" value="Periplasmic_pilus_chap"/>
</dbReference>
<dbReference type="SUPFAM" id="SSF49584">
    <property type="entry name" value="Periplasmic chaperone C-domain"/>
    <property type="match status" value="1"/>
</dbReference>
<comment type="similarity">
    <text evidence="2">Belongs to the periplasmic pilus chaperone family.</text>
</comment>
<name>A0A7Z3C577_PSEFL</name>
<accession>A0A7Z3C577</accession>
<dbReference type="EMBL" id="CP027561">
    <property type="protein sequence ID" value="QJP95741.1"/>
    <property type="molecule type" value="Genomic_DNA"/>
</dbReference>
<dbReference type="SUPFAM" id="SSF49354">
    <property type="entry name" value="PapD-like"/>
    <property type="match status" value="1"/>
</dbReference>
<dbReference type="Pfam" id="PF00345">
    <property type="entry name" value="PapD_N"/>
    <property type="match status" value="1"/>
</dbReference>
<dbReference type="InterPro" id="IPR016148">
    <property type="entry name" value="Pili_assmbl_chaperone_C"/>
</dbReference>
<dbReference type="GO" id="GO:0071555">
    <property type="term" value="P:cell wall organization"/>
    <property type="evidence" value="ECO:0007669"/>
    <property type="project" value="InterPro"/>
</dbReference>
<feature type="signal peptide" evidence="6">
    <location>
        <begin position="1"/>
        <end position="21"/>
    </location>
</feature>
<dbReference type="InterPro" id="IPR013783">
    <property type="entry name" value="Ig-like_fold"/>
</dbReference>
<dbReference type="PANTHER" id="PTHR30251">
    <property type="entry name" value="PILUS ASSEMBLY CHAPERONE"/>
    <property type="match status" value="1"/>
</dbReference>
<proteinExistence type="inferred from homology"/>